<dbReference type="EMBL" id="AAYI02000004">
    <property type="protein sequence ID" value="EDN80019.1"/>
    <property type="molecule type" value="Genomic_DNA"/>
</dbReference>
<reference evidence="2" key="1">
    <citation type="submission" date="2007-04" db="EMBL/GenBank/DDBJ databases">
        <authorList>
            <person name="Fulton L."/>
            <person name="Clifton S."/>
            <person name="Fulton B."/>
            <person name="Xu J."/>
            <person name="Minx P."/>
            <person name="Pepin K.H."/>
            <person name="Johnson M."/>
            <person name="Thiruvilangam P."/>
            <person name="Bhonagiri V."/>
            <person name="Nash W.E."/>
            <person name="Mardis E.R."/>
            <person name="Wilson R.K."/>
        </authorList>
    </citation>
    <scope>NUCLEOTIDE SEQUENCE [LARGE SCALE GENOMIC DNA]</scope>
    <source>
        <strain evidence="2">ATCC 17982</strain>
    </source>
</reference>
<organism evidence="2 3">
    <name type="scientific">Schaalia dentiphila ATCC 17982</name>
    <dbReference type="NCBI Taxonomy" id="411466"/>
    <lineage>
        <taxon>Bacteria</taxon>
        <taxon>Bacillati</taxon>
        <taxon>Actinomycetota</taxon>
        <taxon>Actinomycetes</taxon>
        <taxon>Actinomycetales</taxon>
        <taxon>Actinomycetaceae</taxon>
        <taxon>Schaalia</taxon>
        <taxon>Schaalia dentiphila</taxon>
    </lineage>
</organism>
<accession>A7B9Z5</accession>
<feature type="transmembrane region" description="Helical" evidence="1">
    <location>
        <begin position="18"/>
        <end position="41"/>
    </location>
</feature>
<keyword evidence="1" id="KW-0472">Membrane</keyword>
<dbReference type="HOGENOM" id="CLU_1173478_0_0_11"/>
<proteinExistence type="predicted"/>
<dbReference type="Proteomes" id="UP000003553">
    <property type="component" value="Unassembled WGS sequence"/>
</dbReference>
<dbReference type="AlphaFoldDB" id="A7B9Z5"/>
<protein>
    <submittedName>
        <fullName evidence="2">Uncharacterized protein</fullName>
    </submittedName>
</protein>
<dbReference type="RefSeq" id="WP_003790834.1">
    <property type="nucleotide sequence ID" value="NZ_DS264586.1"/>
</dbReference>
<keyword evidence="1" id="KW-0812">Transmembrane</keyword>
<gene>
    <name evidence="2" type="ORF">ACTODO_00451</name>
</gene>
<dbReference type="eggNOG" id="ENOG5031H6G">
    <property type="taxonomic scope" value="Bacteria"/>
</dbReference>
<sequence>MSYGVQPPAKKPSSLPRILTIICSVLAVIFLLVSATMYVSARSKAQEIEDMRAEIQSADAKTVEIDSEITSTNEQIAAAKAKKDGQEWCDDVTRENAELDKLRSQGNALKSMKQPTREAVQKLCPEKKSFAEAFAKDAKKGMIGPESMQCLIDGNTMTFNATIKIDAPSVLALGDMDVTVEAFAADHPITDSDTSIGSTVVSVSSSGTGPLSVTLPGSGNETDCALKPVRIWPTGL</sequence>
<name>A7B9Z5_9ACTO</name>
<evidence type="ECO:0000313" key="3">
    <source>
        <dbReference type="Proteomes" id="UP000003553"/>
    </source>
</evidence>
<reference evidence="2" key="2">
    <citation type="submission" date="2015-05" db="EMBL/GenBank/DDBJ databases">
        <title>Draft genome sequence of Actinomyces odontolyticus (ATCC 17982).</title>
        <authorList>
            <person name="Sudarsanam P."/>
            <person name="Ley R."/>
            <person name="Guruge J."/>
            <person name="Turnbaugh P.J."/>
            <person name="Mahowald M."/>
            <person name="Liep D."/>
            <person name="Gordon J."/>
        </authorList>
    </citation>
    <scope>NUCLEOTIDE SEQUENCE</scope>
    <source>
        <strain evidence="2">ATCC 17982</strain>
    </source>
</reference>
<keyword evidence="3" id="KW-1185">Reference proteome</keyword>
<evidence type="ECO:0000313" key="2">
    <source>
        <dbReference type="EMBL" id="EDN80019.1"/>
    </source>
</evidence>
<comment type="caution">
    <text evidence="2">The sequence shown here is derived from an EMBL/GenBank/DDBJ whole genome shotgun (WGS) entry which is preliminary data.</text>
</comment>
<keyword evidence="1" id="KW-1133">Transmembrane helix</keyword>
<evidence type="ECO:0000256" key="1">
    <source>
        <dbReference type="SAM" id="Phobius"/>
    </source>
</evidence>